<evidence type="ECO:0008006" key="4">
    <source>
        <dbReference type="Google" id="ProtNLM"/>
    </source>
</evidence>
<evidence type="ECO:0000313" key="2">
    <source>
        <dbReference type="EMBL" id="KAK8898388.1"/>
    </source>
</evidence>
<name>A0ABR2L4W5_9EUKA</name>
<gene>
    <name evidence="2" type="ORF">M9Y10_000673</name>
</gene>
<comment type="similarity">
    <text evidence="1">Belongs to the actin family.</text>
</comment>
<dbReference type="EMBL" id="JAPFFF010000001">
    <property type="protein sequence ID" value="KAK8898388.1"/>
    <property type="molecule type" value="Genomic_DNA"/>
</dbReference>
<dbReference type="Gene3D" id="3.30.420.40">
    <property type="match status" value="2"/>
</dbReference>
<keyword evidence="3" id="KW-1185">Reference proteome</keyword>
<dbReference type="SUPFAM" id="SSF53067">
    <property type="entry name" value="Actin-like ATPase domain"/>
    <property type="match status" value="2"/>
</dbReference>
<dbReference type="Pfam" id="PF00022">
    <property type="entry name" value="Actin"/>
    <property type="match status" value="1"/>
</dbReference>
<dbReference type="Gene3D" id="3.90.640.10">
    <property type="entry name" value="Actin, Chain A, domain 4"/>
    <property type="match status" value="1"/>
</dbReference>
<sequence length="380" mass="43782">MEEDQAVVIDCGTRNTKVGFAGEEKPKFIFPTIFGHIKNNHDQNGFPKGDTYIGDQVRRNSGEYIIKYPIEHGKFTNFEDMEKLFDFIFKDELRYEPKNHSVLIIEPPHNPRFIREKQIEIMFEKYNVSHFCVRSSSLLVLYASGRNSGIVLDIGEGVSYVDPFYDGFSNIHGAKRQNFGGSDLNEYLEYLLQIEQGIAFNTSSDREIVRDIKEKQCYVALDYESELKICKETTECNSSYFYNDGNELKLSLERFKCPEILFNPFLFGYEFKGIHNFVFDSIMKCPINTRADLYVNIILSGGSTMIPGLPERLDKEMKKLIPQRVRSHVIASEYRDLSAWIGGSIFASLSTFPKMAVCQEQYNEIGKEAINMKLDNLCFL</sequence>
<dbReference type="Proteomes" id="UP001470230">
    <property type="component" value="Unassembled WGS sequence"/>
</dbReference>
<dbReference type="PANTHER" id="PTHR11937">
    <property type="entry name" value="ACTIN"/>
    <property type="match status" value="1"/>
</dbReference>
<dbReference type="InterPro" id="IPR004000">
    <property type="entry name" value="Actin"/>
</dbReference>
<dbReference type="SMART" id="SM00268">
    <property type="entry name" value="ACTIN"/>
    <property type="match status" value="1"/>
</dbReference>
<evidence type="ECO:0000256" key="1">
    <source>
        <dbReference type="RuleBase" id="RU000487"/>
    </source>
</evidence>
<protein>
    <recommendedName>
        <fullName evidence="4">Actin</fullName>
    </recommendedName>
</protein>
<evidence type="ECO:0000313" key="3">
    <source>
        <dbReference type="Proteomes" id="UP001470230"/>
    </source>
</evidence>
<dbReference type="InterPro" id="IPR043129">
    <property type="entry name" value="ATPase_NBD"/>
</dbReference>
<dbReference type="PRINTS" id="PR00190">
    <property type="entry name" value="ACTIN"/>
</dbReference>
<comment type="caution">
    <text evidence="2">The sequence shown here is derived from an EMBL/GenBank/DDBJ whole genome shotgun (WGS) entry which is preliminary data.</text>
</comment>
<proteinExistence type="inferred from homology"/>
<organism evidence="2 3">
    <name type="scientific">Tritrichomonas musculus</name>
    <dbReference type="NCBI Taxonomy" id="1915356"/>
    <lineage>
        <taxon>Eukaryota</taxon>
        <taxon>Metamonada</taxon>
        <taxon>Parabasalia</taxon>
        <taxon>Tritrichomonadida</taxon>
        <taxon>Tritrichomonadidae</taxon>
        <taxon>Tritrichomonas</taxon>
    </lineage>
</organism>
<reference evidence="2 3" key="1">
    <citation type="submission" date="2024-04" db="EMBL/GenBank/DDBJ databases">
        <title>Tritrichomonas musculus Genome.</title>
        <authorList>
            <person name="Alves-Ferreira E."/>
            <person name="Grigg M."/>
            <person name="Lorenzi H."/>
            <person name="Galac M."/>
        </authorList>
    </citation>
    <scope>NUCLEOTIDE SEQUENCE [LARGE SCALE GENOMIC DNA]</scope>
    <source>
        <strain evidence="2 3">EAF2021</strain>
    </source>
</reference>
<accession>A0ABR2L4W5</accession>